<evidence type="ECO:0000256" key="2">
    <source>
        <dbReference type="ARBA" id="ARBA00006100"/>
    </source>
</evidence>
<dbReference type="InterPro" id="IPR010723">
    <property type="entry name" value="HemN_C"/>
</dbReference>
<protein>
    <recommendedName>
        <fullName evidence="3 10">Heme chaperone HemW</fullName>
    </recommendedName>
</protein>
<dbReference type="InterPro" id="IPR013785">
    <property type="entry name" value="Aldolase_TIM"/>
</dbReference>
<dbReference type="SFLD" id="SFLDS00029">
    <property type="entry name" value="Radical_SAM"/>
    <property type="match status" value="1"/>
</dbReference>
<evidence type="ECO:0000256" key="1">
    <source>
        <dbReference type="ARBA" id="ARBA00001966"/>
    </source>
</evidence>
<dbReference type="SUPFAM" id="SSF102114">
    <property type="entry name" value="Radical SAM enzymes"/>
    <property type="match status" value="1"/>
</dbReference>
<dbReference type="InterPro" id="IPR004559">
    <property type="entry name" value="HemW-like"/>
</dbReference>
<keyword evidence="4 10" id="KW-0349">Heme</keyword>
<dbReference type="GO" id="GO:0004109">
    <property type="term" value="F:coproporphyrinogen oxidase activity"/>
    <property type="evidence" value="ECO:0007669"/>
    <property type="project" value="InterPro"/>
</dbReference>
<dbReference type="InterPro" id="IPR058240">
    <property type="entry name" value="rSAM_sf"/>
</dbReference>
<evidence type="ECO:0000256" key="10">
    <source>
        <dbReference type="RuleBase" id="RU364116"/>
    </source>
</evidence>
<keyword evidence="10" id="KW-0004">4Fe-4S</keyword>
<comment type="subcellular location">
    <subcellularLocation>
        <location evidence="10">Cytoplasm</location>
    </subcellularLocation>
</comment>
<evidence type="ECO:0000256" key="3">
    <source>
        <dbReference type="ARBA" id="ARBA00017228"/>
    </source>
</evidence>
<feature type="domain" description="Radical SAM core" evidence="11">
    <location>
        <begin position="11"/>
        <end position="244"/>
    </location>
</feature>
<comment type="similarity">
    <text evidence="2">Belongs to the anaerobic coproporphyrinogen-III oxidase family. HemW subfamily.</text>
</comment>
<reference evidence="12 13" key="1">
    <citation type="submission" date="2020-07" db="EMBL/GenBank/DDBJ databases">
        <title>Genomic diversity of species in the Neisseriaceae family.</title>
        <authorList>
            <person name="Vincent A.T."/>
            <person name="Bernet E."/>
            <person name="Veyrier F.J."/>
        </authorList>
    </citation>
    <scope>NUCLEOTIDE SEQUENCE [LARGE SCALE GENOMIC DNA]</scope>
    <source>
        <strain evidence="12 13">DSM 22244</strain>
    </source>
</reference>
<dbReference type="SFLD" id="SFLDF00562">
    <property type="entry name" value="HemN-like__clustered_with_heat"/>
    <property type="match status" value="1"/>
</dbReference>
<dbReference type="SFLD" id="SFLDF00288">
    <property type="entry name" value="HemN-like__clustered_with_nucl"/>
    <property type="match status" value="1"/>
</dbReference>
<evidence type="ECO:0000259" key="11">
    <source>
        <dbReference type="PROSITE" id="PS51918"/>
    </source>
</evidence>
<evidence type="ECO:0000256" key="8">
    <source>
        <dbReference type="ARBA" id="ARBA00023014"/>
    </source>
</evidence>
<gene>
    <name evidence="12" type="ORF">H3L94_06305</name>
</gene>
<dbReference type="AlphaFoldDB" id="A0A7D7NA19"/>
<keyword evidence="10" id="KW-0963">Cytoplasm</keyword>
<dbReference type="SMART" id="SM00729">
    <property type="entry name" value="Elp3"/>
    <property type="match status" value="1"/>
</dbReference>
<dbReference type="Pfam" id="PF04055">
    <property type="entry name" value="Radical_SAM"/>
    <property type="match status" value="1"/>
</dbReference>
<evidence type="ECO:0000256" key="5">
    <source>
        <dbReference type="ARBA" id="ARBA00022691"/>
    </source>
</evidence>
<evidence type="ECO:0000313" key="13">
    <source>
        <dbReference type="Proteomes" id="UP000514752"/>
    </source>
</evidence>
<keyword evidence="8 10" id="KW-0411">Iron-sulfur</keyword>
<dbReference type="RefSeq" id="WP_182121323.1">
    <property type="nucleotide sequence ID" value="NZ_CP059567.1"/>
</dbReference>
<dbReference type="InterPro" id="IPR007197">
    <property type="entry name" value="rSAM"/>
</dbReference>
<sequence length="390" mass="42358">MTLSVRHTPQLAALPPLSLYVHIPWCIQKCPYCDFNSHQIRQGVDEAAYVQALLTDLQYELPYIWGRAVETVFIGGGTPSVFSAAAIEHLLNGIRALLRLQPDAEITMEANPGTFEREKFRGFADAGVTRLSIGVQSFDSAKLAALGRIHNGGEALAAVEAALGIFPQVNADLMYALPGQSVAEAVRDVETAVATGVRHISAYHLTMEPNTAFGHRPPANLPADDAALDIEEAVHRTLLQAGFEHYETSAFARDGQYGRHNLNYWQFGDYVGIGAGAHGKISSHAGIERTTRSRHPKDYLAAMQGRPEAAVERFQVAADELPFEFMMNALRLKQGVPAALFAERTGLPLAVVAHALGTATSRSLLDADPTVLRPTALGRRFLNDLLALFL</sequence>
<dbReference type="EMBL" id="CP059567">
    <property type="protein sequence ID" value="QMT39495.1"/>
    <property type="molecule type" value="Genomic_DNA"/>
</dbReference>
<accession>A0A7D7NA19</accession>
<evidence type="ECO:0000256" key="6">
    <source>
        <dbReference type="ARBA" id="ARBA00022723"/>
    </source>
</evidence>
<dbReference type="Gene3D" id="3.20.20.70">
    <property type="entry name" value="Aldolase class I"/>
    <property type="match status" value="1"/>
</dbReference>
<evidence type="ECO:0000256" key="7">
    <source>
        <dbReference type="ARBA" id="ARBA00023004"/>
    </source>
</evidence>
<keyword evidence="7 10" id="KW-0408">Iron</keyword>
<dbReference type="PROSITE" id="PS51918">
    <property type="entry name" value="RADICAL_SAM"/>
    <property type="match status" value="1"/>
</dbReference>
<dbReference type="KEGG" id="nsg:H3L94_06305"/>
<dbReference type="SFLD" id="SFLDG01065">
    <property type="entry name" value="anaerobic_coproporphyrinogen-I"/>
    <property type="match status" value="1"/>
</dbReference>
<keyword evidence="5 10" id="KW-0949">S-adenosyl-L-methionine</keyword>
<dbReference type="GO" id="GO:0006779">
    <property type="term" value="P:porphyrin-containing compound biosynthetic process"/>
    <property type="evidence" value="ECO:0007669"/>
    <property type="project" value="InterPro"/>
</dbReference>
<organism evidence="12 13">
    <name type="scientific">Neisseria shayeganii</name>
    <dbReference type="NCBI Taxonomy" id="607712"/>
    <lineage>
        <taxon>Bacteria</taxon>
        <taxon>Pseudomonadati</taxon>
        <taxon>Pseudomonadota</taxon>
        <taxon>Betaproteobacteria</taxon>
        <taxon>Neisseriales</taxon>
        <taxon>Neisseriaceae</taxon>
        <taxon>Neisseria</taxon>
    </lineage>
</organism>
<dbReference type="InterPro" id="IPR034505">
    <property type="entry name" value="Coproporphyrinogen-III_oxidase"/>
</dbReference>
<evidence type="ECO:0000256" key="4">
    <source>
        <dbReference type="ARBA" id="ARBA00022617"/>
    </source>
</evidence>
<evidence type="ECO:0000256" key="9">
    <source>
        <dbReference type="ARBA" id="ARBA00023186"/>
    </source>
</evidence>
<evidence type="ECO:0000313" key="12">
    <source>
        <dbReference type="EMBL" id="QMT39495.1"/>
    </source>
</evidence>
<keyword evidence="9 10" id="KW-0143">Chaperone</keyword>
<dbReference type="GO" id="GO:0051539">
    <property type="term" value="F:4 iron, 4 sulfur cluster binding"/>
    <property type="evidence" value="ECO:0007669"/>
    <property type="project" value="UniProtKB-UniRule"/>
</dbReference>
<dbReference type="Pfam" id="PF06969">
    <property type="entry name" value="HemN_C"/>
    <property type="match status" value="1"/>
</dbReference>
<proteinExistence type="inferred from homology"/>
<dbReference type="GO" id="GO:0046872">
    <property type="term" value="F:metal ion binding"/>
    <property type="evidence" value="ECO:0007669"/>
    <property type="project" value="UniProtKB-UniRule"/>
</dbReference>
<dbReference type="InterPro" id="IPR006638">
    <property type="entry name" value="Elp3/MiaA/NifB-like_rSAM"/>
</dbReference>
<dbReference type="CDD" id="cd01335">
    <property type="entry name" value="Radical_SAM"/>
    <property type="match status" value="1"/>
</dbReference>
<dbReference type="Proteomes" id="UP000514752">
    <property type="component" value="Chromosome"/>
</dbReference>
<comment type="function">
    <text evidence="10">Probably acts as a heme chaperone, transferring heme to an unknown acceptor. Binds one molecule of heme per monomer, possibly covalently. Binds 1 [4Fe-4S] cluster. The cluster is coordinated with 3 cysteines and an exchangeable S-adenosyl-L-methionine.</text>
</comment>
<keyword evidence="6 10" id="KW-0479">Metal-binding</keyword>
<dbReference type="NCBIfam" id="TIGR00539">
    <property type="entry name" value="hemN_rel"/>
    <property type="match status" value="1"/>
</dbReference>
<dbReference type="PANTHER" id="PTHR13932">
    <property type="entry name" value="COPROPORPHYRINIGEN III OXIDASE"/>
    <property type="match status" value="1"/>
</dbReference>
<name>A0A7D7NA19_9NEIS</name>
<dbReference type="GO" id="GO:0005737">
    <property type="term" value="C:cytoplasm"/>
    <property type="evidence" value="ECO:0007669"/>
    <property type="project" value="UniProtKB-SubCell"/>
</dbReference>
<dbReference type="PANTHER" id="PTHR13932:SF5">
    <property type="entry name" value="RADICAL S-ADENOSYL METHIONINE DOMAIN-CONTAINING PROTEIN 1, MITOCHONDRIAL"/>
    <property type="match status" value="1"/>
</dbReference>
<comment type="cofactor">
    <cofactor evidence="1">
        <name>[4Fe-4S] cluster</name>
        <dbReference type="ChEBI" id="CHEBI:49883"/>
    </cofactor>
</comment>